<dbReference type="EMBL" id="KB551459">
    <property type="protein sequence ID" value="EMP30164.1"/>
    <property type="molecule type" value="Genomic_DNA"/>
</dbReference>
<feature type="compositionally biased region" description="Polar residues" evidence="1">
    <location>
        <begin position="91"/>
        <end position="108"/>
    </location>
</feature>
<sequence>MRGLALKLTSPGRIWVSVDAIRRYWPPEAIPQCSIVTTLDSTLNLDALARYTGKALRTFEFHFLLGQRGKLIGTGDHADLISRDDHGVLESQKSSTMDQTGDKSSQAELQRKRPCETTRRAEWQQKRSSNDDGLQTYCTVCYPDTTAERAARLLWYGKAEDCNQDSLFMTLPIANTREDMSAESTAA</sequence>
<dbReference type="Proteomes" id="UP000031443">
    <property type="component" value="Unassembled WGS sequence"/>
</dbReference>
<keyword evidence="3" id="KW-1185">Reference proteome</keyword>
<accession>M7AZH7</accession>
<reference evidence="3" key="1">
    <citation type="journal article" date="2013" name="Nat. Genet.">
        <title>The draft genomes of soft-shell turtle and green sea turtle yield insights into the development and evolution of the turtle-specific body plan.</title>
        <authorList>
            <person name="Wang Z."/>
            <person name="Pascual-Anaya J."/>
            <person name="Zadissa A."/>
            <person name="Li W."/>
            <person name="Niimura Y."/>
            <person name="Huang Z."/>
            <person name="Li C."/>
            <person name="White S."/>
            <person name="Xiong Z."/>
            <person name="Fang D."/>
            <person name="Wang B."/>
            <person name="Ming Y."/>
            <person name="Chen Y."/>
            <person name="Zheng Y."/>
            <person name="Kuraku S."/>
            <person name="Pignatelli M."/>
            <person name="Herrero J."/>
            <person name="Beal K."/>
            <person name="Nozawa M."/>
            <person name="Li Q."/>
            <person name="Wang J."/>
            <person name="Zhang H."/>
            <person name="Yu L."/>
            <person name="Shigenobu S."/>
            <person name="Wang J."/>
            <person name="Liu J."/>
            <person name="Flicek P."/>
            <person name="Searle S."/>
            <person name="Wang J."/>
            <person name="Kuratani S."/>
            <person name="Yin Y."/>
            <person name="Aken B."/>
            <person name="Zhang G."/>
            <person name="Irie N."/>
        </authorList>
    </citation>
    <scope>NUCLEOTIDE SEQUENCE [LARGE SCALE GENOMIC DNA]</scope>
</reference>
<evidence type="ECO:0000313" key="3">
    <source>
        <dbReference type="Proteomes" id="UP000031443"/>
    </source>
</evidence>
<feature type="compositionally biased region" description="Basic and acidic residues" evidence="1">
    <location>
        <begin position="109"/>
        <end position="128"/>
    </location>
</feature>
<feature type="region of interest" description="Disordered" evidence="1">
    <location>
        <begin position="89"/>
        <end position="128"/>
    </location>
</feature>
<organism evidence="2 3">
    <name type="scientific">Chelonia mydas</name>
    <name type="common">Green sea-turtle</name>
    <name type="synonym">Chelonia agassizi</name>
    <dbReference type="NCBI Taxonomy" id="8469"/>
    <lineage>
        <taxon>Eukaryota</taxon>
        <taxon>Metazoa</taxon>
        <taxon>Chordata</taxon>
        <taxon>Craniata</taxon>
        <taxon>Vertebrata</taxon>
        <taxon>Euteleostomi</taxon>
        <taxon>Archelosauria</taxon>
        <taxon>Testudinata</taxon>
        <taxon>Testudines</taxon>
        <taxon>Cryptodira</taxon>
        <taxon>Durocryptodira</taxon>
        <taxon>Americhelydia</taxon>
        <taxon>Chelonioidea</taxon>
        <taxon>Cheloniidae</taxon>
        <taxon>Chelonia</taxon>
    </lineage>
</organism>
<name>M7AZH7_CHEMY</name>
<evidence type="ECO:0000313" key="2">
    <source>
        <dbReference type="EMBL" id="EMP30164.1"/>
    </source>
</evidence>
<gene>
    <name evidence="2" type="ORF">UY3_12718</name>
</gene>
<protein>
    <submittedName>
        <fullName evidence="2">Uncharacterized protein</fullName>
    </submittedName>
</protein>
<dbReference type="AlphaFoldDB" id="M7AZH7"/>
<proteinExistence type="predicted"/>
<evidence type="ECO:0000256" key="1">
    <source>
        <dbReference type="SAM" id="MobiDB-lite"/>
    </source>
</evidence>